<dbReference type="SUPFAM" id="SSF89733">
    <property type="entry name" value="L-sulfolactate dehydrogenase-like"/>
    <property type="match status" value="1"/>
</dbReference>
<name>A0A382UR83_9ZZZZ</name>
<dbReference type="InterPro" id="IPR043143">
    <property type="entry name" value="Mal/L-sulf/L-lact_DH-like_NADP"/>
</dbReference>
<feature type="non-terminal residue" evidence="2">
    <location>
        <position position="186"/>
    </location>
</feature>
<dbReference type="Gene3D" id="1.10.1530.10">
    <property type="match status" value="1"/>
</dbReference>
<dbReference type="InterPro" id="IPR036111">
    <property type="entry name" value="Mal/L-sulfo/L-lacto_DH-like_sf"/>
</dbReference>
<evidence type="ECO:0000313" key="2">
    <source>
        <dbReference type="EMBL" id="SVD36208.1"/>
    </source>
</evidence>
<organism evidence="2">
    <name type="scientific">marine metagenome</name>
    <dbReference type="NCBI Taxonomy" id="408172"/>
    <lineage>
        <taxon>unclassified sequences</taxon>
        <taxon>metagenomes</taxon>
        <taxon>ecological metagenomes</taxon>
    </lineage>
</organism>
<dbReference type="GO" id="GO:0016491">
    <property type="term" value="F:oxidoreductase activity"/>
    <property type="evidence" value="ECO:0007669"/>
    <property type="project" value="UniProtKB-KW"/>
</dbReference>
<dbReference type="InterPro" id="IPR003767">
    <property type="entry name" value="Malate/L-lactate_DH-like"/>
</dbReference>
<sequence>MDRVPYAELVAECSRVLEARGFAPQRARLAARVFADNTCDGVPSHGLNRFPGFVRDIASGRVDPSAEAECVGSFGTLEQWDAHRGPGVLTATAAMTRAVELARESTIGCVALRNANHWMRAATYGLQAAAAGCLAVCWTNTTRLMPPHGSAEKRIGNNPLCMAVPVPDGDTVLLDMALSQFSGGRT</sequence>
<dbReference type="Pfam" id="PF02615">
    <property type="entry name" value="Ldh_2"/>
    <property type="match status" value="1"/>
</dbReference>
<dbReference type="AlphaFoldDB" id="A0A382UR83"/>
<reference evidence="2" key="1">
    <citation type="submission" date="2018-05" db="EMBL/GenBank/DDBJ databases">
        <authorList>
            <person name="Lanie J.A."/>
            <person name="Ng W.-L."/>
            <person name="Kazmierczak K.M."/>
            <person name="Andrzejewski T.M."/>
            <person name="Davidsen T.M."/>
            <person name="Wayne K.J."/>
            <person name="Tettelin H."/>
            <person name="Glass J.I."/>
            <person name="Rusch D."/>
            <person name="Podicherti R."/>
            <person name="Tsui H.-C.T."/>
            <person name="Winkler M.E."/>
        </authorList>
    </citation>
    <scope>NUCLEOTIDE SEQUENCE</scope>
</reference>
<proteinExistence type="predicted"/>
<accession>A0A382UR83</accession>
<protein>
    <recommendedName>
        <fullName evidence="3">3-dehydro-L-gulonate 2-dehydrogenase</fullName>
    </recommendedName>
</protein>
<gene>
    <name evidence="2" type="ORF">METZ01_LOCUS389062</name>
</gene>
<evidence type="ECO:0000256" key="1">
    <source>
        <dbReference type="ARBA" id="ARBA00023002"/>
    </source>
</evidence>
<keyword evidence="1" id="KW-0560">Oxidoreductase</keyword>
<dbReference type="Gene3D" id="3.30.1370.60">
    <property type="entry name" value="Hypothetical oxidoreductase yiak, domain 2"/>
    <property type="match status" value="1"/>
</dbReference>
<dbReference type="InterPro" id="IPR043144">
    <property type="entry name" value="Mal/L-sulf/L-lact_DH-like_ah"/>
</dbReference>
<dbReference type="PANTHER" id="PTHR11091">
    <property type="entry name" value="OXIDOREDUCTASE-RELATED"/>
    <property type="match status" value="1"/>
</dbReference>
<dbReference type="EMBL" id="UINC01145838">
    <property type="protein sequence ID" value="SVD36208.1"/>
    <property type="molecule type" value="Genomic_DNA"/>
</dbReference>
<evidence type="ECO:0008006" key="3">
    <source>
        <dbReference type="Google" id="ProtNLM"/>
    </source>
</evidence>
<dbReference type="PANTHER" id="PTHR11091:SF3">
    <property type="entry name" value="2,3-DIKETO-L-GULONATE REDUCTASE"/>
    <property type="match status" value="1"/>
</dbReference>